<reference evidence="2" key="1">
    <citation type="submission" date="2021-02" db="EMBL/GenBank/DDBJ databases">
        <authorList>
            <person name="Dougan E. K."/>
            <person name="Rhodes N."/>
            <person name="Thang M."/>
            <person name="Chan C."/>
        </authorList>
    </citation>
    <scope>NUCLEOTIDE SEQUENCE</scope>
</reference>
<organism evidence="2 3">
    <name type="scientific">Symbiodinium natans</name>
    <dbReference type="NCBI Taxonomy" id="878477"/>
    <lineage>
        <taxon>Eukaryota</taxon>
        <taxon>Sar</taxon>
        <taxon>Alveolata</taxon>
        <taxon>Dinophyceae</taxon>
        <taxon>Suessiales</taxon>
        <taxon>Symbiodiniaceae</taxon>
        <taxon>Symbiodinium</taxon>
    </lineage>
</organism>
<dbReference type="AlphaFoldDB" id="A0A812LZ00"/>
<feature type="transmembrane region" description="Helical" evidence="1">
    <location>
        <begin position="270"/>
        <end position="294"/>
    </location>
</feature>
<evidence type="ECO:0000313" key="2">
    <source>
        <dbReference type="EMBL" id="CAE7252169.1"/>
    </source>
</evidence>
<dbReference type="EMBL" id="CAJNDS010001214">
    <property type="protein sequence ID" value="CAE7252169.1"/>
    <property type="molecule type" value="Genomic_DNA"/>
</dbReference>
<accession>A0A812LZ00</accession>
<keyword evidence="1" id="KW-1133">Transmembrane helix</keyword>
<comment type="caution">
    <text evidence="2">The sequence shown here is derived from an EMBL/GenBank/DDBJ whole genome shotgun (WGS) entry which is preliminary data.</text>
</comment>
<evidence type="ECO:0000313" key="3">
    <source>
        <dbReference type="Proteomes" id="UP000604046"/>
    </source>
</evidence>
<dbReference type="OrthoDB" id="441066at2759"/>
<protein>
    <submittedName>
        <fullName evidence="2">Uncharacterized protein</fullName>
    </submittedName>
</protein>
<sequence>MPNKGVIQVVAASCGLLGPGPESGVDANANSGRLGYQGSGPLELGGKLIIESVTDADWAGHKESRKSKTSVHLYMSGGLLASYVRSPRSVALSSGESEYVAMVSGGSELVYLKDCLNYLTKNAYDLEAIMRSDSAAARGISQRMGCGRVRHLDCPMMWVQSSIKEGVLKASAIARARNPADIGTRPLSCTKLRELLGRCGALDENLEPYGMDEVSAAEFRISVRQVSASGAFNGKQMKKMLPVLLVLAQVMGSNGMEIEGLGLLGMVDDVAISSLTSMTSVFMIGCLWFGVLWVMFRLCKWFGLECNFRIRQGKSRAEASCQADLGMSPRS</sequence>
<dbReference type="CDD" id="cd09272">
    <property type="entry name" value="RNase_HI_RT_Ty1"/>
    <property type="match status" value="1"/>
</dbReference>
<dbReference type="Proteomes" id="UP000604046">
    <property type="component" value="Unassembled WGS sequence"/>
</dbReference>
<keyword evidence="1" id="KW-0472">Membrane</keyword>
<keyword evidence="3" id="KW-1185">Reference proteome</keyword>
<evidence type="ECO:0000256" key="1">
    <source>
        <dbReference type="SAM" id="Phobius"/>
    </source>
</evidence>
<keyword evidence="1" id="KW-0812">Transmembrane</keyword>
<proteinExistence type="predicted"/>
<name>A0A812LZ00_9DINO</name>
<gene>
    <name evidence="2" type="ORF">SNAT2548_LOCUS12566</name>
</gene>